<organism evidence="6 7">
    <name type="scientific">Polypedilum vanderplanki</name>
    <name type="common">Sleeping chironomid midge</name>
    <dbReference type="NCBI Taxonomy" id="319348"/>
    <lineage>
        <taxon>Eukaryota</taxon>
        <taxon>Metazoa</taxon>
        <taxon>Ecdysozoa</taxon>
        <taxon>Arthropoda</taxon>
        <taxon>Hexapoda</taxon>
        <taxon>Insecta</taxon>
        <taxon>Pterygota</taxon>
        <taxon>Neoptera</taxon>
        <taxon>Endopterygota</taxon>
        <taxon>Diptera</taxon>
        <taxon>Nematocera</taxon>
        <taxon>Chironomoidea</taxon>
        <taxon>Chironomidae</taxon>
        <taxon>Chironominae</taxon>
        <taxon>Polypedilum</taxon>
        <taxon>Polypedilum</taxon>
    </lineage>
</organism>
<evidence type="ECO:0000256" key="3">
    <source>
        <dbReference type="SAM" id="MobiDB-lite"/>
    </source>
</evidence>
<feature type="transmembrane region" description="Helical" evidence="4">
    <location>
        <begin position="97"/>
        <end position="115"/>
    </location>
</feature>
<feature type="region of interest" description="Disordered" evidence="3">
    <location>
        <begin position="484"/>
        <end position="655"/>
    </location>
</feature>
<protein>
    <recommendedName>
        <fullName evidence="5">WH2 domain-containing protein</fullName>
    </recommendedName>
</protein>
<feature type="compositionally biased region" description="Basic and acidic residues" evidence="3">
    <location>
        <begin position="1075"/>
        <end position="1119"/>
    </location>
</feature>
<comment type="caution">
    <text evidence="6">The sequence shown here is derived from an EMBL/GenBank/DDBJ whole genome shotgun (WGS) entry which is preliminary data.</text>
</comment>
<feature type="transmembrane region" description="Helical" evidence="4">
    <location>
        <begin position="147"/>
        <end position="169"/>
    </location>
</feature>
<feature type="compositionally biased region" description="Acidic residues" evidence="3">
    <location>
        <begin position="545"/>
        <end position="585"/>
    </location>
</feature>
<accession>A0A9J6BNH1</accession>
<keyword evidence="4" id="KW-1133">Transmembrane helix</keyword>
<evidence type="ECO:0000259" key="5">
    <source>
        <dbReference type="PROSITE" id="PS51082"/>
    </source>
</evidence>
<dbReference type="PANTHER" id="PTHR32083:SF48">
    <property type="entry name" value="TRANS-GOLGI NETWORK-LOCALIZED SYP41-INTERACTING PROTEIN 1"/>
    <property type="match status" value="1"/>
</dbReference>
<evidence type="ECO:0000256" key="4">
    <source>
        <dbReference type="SAM" id="Phobius"/>
    </source>
</evidence>
<evidence type="ECO:0000256" key="1">
    <source>
        <dbReference type="ARBA" id="ARBA00023054"/>
    </source>
</evidence>
<keyword evidence="1 2" id="KW-0175">Coiled coil</keyword>
<feature type="compositionally biased region" description="Acidic residues" evidence="3">
    <location>
        <begin position="1129"/>
        <end position="1176"/>
    </location>
</feature>
<feature type="compositionally biased region" description="Basic and acidic residues" evidence="3">
    <location>
        <begin position="1053"/>
        <end position="1062"/>
    </location>
</feature>
<feature type="region of interest" description="Disordered" evidence="3">
    <location>
        <begin position="1075"/>
        <end position="1196"/>
    </location>
</feature>
<dbReference type="Proteomes" id="UP001107558">
    <property type="component" value="Chromosome 3"/>
</dbReference>
<feature type="coiled-coil region" evidence="2">
    <location>
        <begin position="1203"/>
        <end position="1230"/>
    </location>
</feature>
<evidence type="ECO:0000313" key="6">
    <source>
        <dbReference type="EMBL" id="KAG5671322.1"/>
    </source>
</evidence>
<feature type="coiled-coil region" evidence="2">
    <location>
        <begin position="889"/>
        <end position="1003"/>
    </location>
</feature>
<feature type="compositionally biased region" description="Polar residues" evidence="3">
    <location>
        <begin position="406"/>
        <end position="416"/>
    </location>
</feature>
<dbReference type="GO" id="GO:0003779">
    <property type="term" value="F:actin binding"/>
    <property type="evidence" value="ECO:0007669"/>
    <property type="project" value="InterPro"/>
</dbReference>
<dbReference type="AlphaFoldDB" id="A0A9J6BNH1"/>
<feature type="compositionally biased region" description="Low complexity" evidence="3">
    <location>
        <begin position="507"/>
        <end position="542"/>
    </location>
</feature>
<keyword evidence="7" id="KW-1185">Reference proteome</keyword>
<keyword evidence="4" id="KW-0812">Transmembrane</keyword>
<evidence type="ECO:0000256" key="2">
    <source>
        <dbReference type="SAM" id="Coils"/>
    </source>
</evidence>
<sequence length="1238" mass="143414">MNMNSQKWNKSLENFNHYENFHGCMINVIGHYGFEFFLSDISNNTNLDERKFAGAVFEIVQIMSEKFNFIPHYSLSTYIDSKLRTKSIKNYVPNDRYSFYLSIAPVNYSFPFSYYTQSISTVNFMFHISYNDLYTNYEKLSMPFDDLTWIFLFLTFGLTFATIFGLHFCPRWIRTIIFGKGINNPAYNALGIFFGISQLRLPRESFPRATLVTFIWFCLIIRTCWQSKMFEFMTTDMRKPLPASIEDLVKMNYTVVVEELKLTYYNELLNGREKPKRMFMNRSLFIDLYKQALDGETKSKYAFFSNDLDQRDWKINFGVWLTHRPIYIEPEDTRRVLSISDLEFGFVIFLGFMSLPIIVFICELHALYMPLNNGKLNSVSKPSWLKDTPSTTTTTTSTEKEKPTTRPWQRKTSATDTVKKEDSPGTAALIEKSETPTKITKIGAAIKKETTESPKKEVTAKLQSREIKVPLKVEKTIQPQSILKKPIVEKREEAKKPPIAATAVTNKPPVSKSQSTTPSKSPTPNKTPPSSKSTSKSPSKTPEPYLEEESSEEEEEEEETETETTESDSEEEEEEVDSDFDLSDDEPYRPPSPVNSKQKLVIPALKKVKKSPEPENEKREKSPEFSFRKPELKKVLTKQKSEVRERSPSPEEPKFFKAKLRKVPSSLKAKEFRTREKLPVVELKKVPTKQKIDMDTKKSSEQFPLKPSILRAESKVKIPAPPPPPPPPPPPGLQPPPDFEKKPLTSKKREYIEKLKSRPRRRPDWSEMMKEVESGRKLRHVQCNDRSSPIITCKSMTKVQGQYVFETEKKNTALDKLLTEIQSGVKLRPTKTNDRSKPILDGLRKFRRQMTIEEQILKSESKANFNTENIPSPLPDDIPDDYDDIDKVRDDLQSTKQMLALELRNKEAQERENKRLLARIANLEAELEREQARLSGSAYKSEPVVTNGTNDEVIINNLKKEVEESQKTAKLLEKKYHDVAEELDKAQKEIEEQKRLIAKLQMCEGQNYGYNYAYNNNYEGGDLDSRRQSEAQQKESSPEMELVLSEEEEDESEEKKAERAARRLKREVDMLRAKLTRLKEKENNARNERKALRDAMKKNQQILKDEKKKFKKLQKEVEKMAAMMKAVEEEGSDEEAEEKEEPEEEEEEEEESEQESEESESESDSDTESQSEDENAEDHKKKENLEPRVKRHDGRFSSLKKGNYLLEANVERLKDEIKDHKEKCSALQADLDSVIDLC</sequence>
<feature type="compositionally biased region" description="Low complexity" evidence="3">
    <location>
        <begin position="388"/>
        <end position="397"/>
    </location>
</feature>
<feature type="compositionally biased region" description="Basic and acidic residues" evidence="3">
    <location>
        <begin position="1177"/>
        <end position="1188"/>
    </location>
</feature>
<dbReference type="OrthoDB" id="6157464at2759"/>
<feature type="region of interest" description="Disordered" evidence="3">
    <location>
        <begin position="1021"/>
        <end position="1062"/>
    </location>
</feature>
<feature type="transmembrane region" description="Helical" evidence="4">
    <location>
        <begin position="344"/>
        <end position="368"/>
    </location>
</feature>
<feature type="compositionally biased region" description="Basic and acidic residues" evidence="3">
    <location>
        <begin position="738"/>
        <end position="776"/>
    </location>
</feature>
<gene>
    <name evidence="6" type="ORF">PVAND_001526</name>
</gene>
<feature type="compositionally biased region" description="Basic and acidic residues" evidence="3">
    <location>
        <begin position="610"/>
        <end position="655"/>
    </location>
</feature>
<dbReference type="PROSITE" id="PS51082">
    <property type="entry name" value="WH2"/>
    <property type="match status" value="1"/>
</dbReference>
<name>A0A9J6BNH1_POLVA</name>
<dbReference type="InterPro" id="IPR003124">
    <property type="entry name" value="WH2_dom"/>
</dbReference>
<keyword evidence="4" id="KW-0472">Membrane</keyword>
<feature type="compositionally biased region" description="Basic and acidic residues" evidence="3">
    <location>
        <begin position="486"/>
        <end position="496"/>
    </location>
</feature>
<feature type="compositionally biased region" description="Basic and acidic residues" evidence="3">
    <location>
        <begin position="1023"/>
        <end position="1037"/>
    </location>
</feature>
<feature type="region of interest" description="Disordered" evidence="3">
    <location>
        <begin position="690"/>
        <end position="776"/>
    </location>
</feature>
<feature type="region of interest" description="Disordered" evidence="3">
    <location>
        <begin position="380"/>
        <end position="426"/>
    </location>
</feature>
<dbReference type="EMBL" id="JADBJN010000003">
    <property type="protein sequence ID" value="KAG5671322.1"/>
    <property type="molecule type" value="Genomic_DNA"/>
</dbReference>
<feature type="domain" description="WH2" evidence="5">
    <location>
        <begin position="813"/>
        <end position="830"/>
    </location>
</feature>
<dbReference type="GO" id="GO:0005856">
    <property type="term" value="C:cytoskeleton"/>
    <property type="evidence" value="ECO:0007669"/>
    <property type="project" value="TreeGrafter"/>
</dbReference>
<proteinExistence type="predicted"/>
<feature type="compositionally biased region" description="Basic and acidic residues" evidence="3">
    <location>
        <begin position="690"/>
        <end position="700"/>
    </location>
</feature>
<dbReference type="PANTHER" id="PTHR32083">
    <property type="entry name" value="CILIA AND FLAGELLA-ASSOCIATED PROTEIN 58-RELATED"/>
    <property type="match status" value="1"/>
</dbReference>
<dbReference type="SUPFAM" id="SSF101447">
    <property type="entry name" value="Formin homology 2 domain (FH2 domain)"/>
    <property type="match status" value="1"/>
</dbReference>
<feature type="transmembrane region" description="Helical" evidence="4">
    <location>
        <begin position="205"/>
        <end position="225"/>
    </location>
</feature>
<evidence type="ECO:0000313" key="7">
    <source>
        <dbReference type="Proteomes" id="UP001107558"/>
    </source>
</evidence>
<reference evidence="6" key="1">
    <citation type="submission" date="2021-03" db="EMBL/GenBank/DDBJ databases">
        <title>Chromosome level genome of the anhydrobiotic midge Polypedilum vanderplanki.</title>
        <authorList>
            <person name="Yoshida Y."/>
            <person name="Kikawada T."/>
            <person name="Gusev O."/>
        </authorList>
    </citation>
    <scope>NUCLEOTIDE SEQUENCE</scope>
    <source>
        <strain evidence="6">NIAS01</strain>
        <tissue evidence="6">Whole body or cell culture</tissue>
    </source>
</reference>
<feature type="transmembrane region" description="Helical" evidence="4">
    <location>
        <begin position="181"/>
        <end position="199"/>
    </location>
</feature>
<dbReference type="Gene3D" id="1.10.287.70">
    <property type="match status" value="1"/>
</dbReference>
<feature type="compositionally biased region" description="Pro residues" evidence="3">
    <location>
        <begin position="719"/>
        <end position="737"/>
    </location>
</feature>